<proteinExistence type="predicted"/>
<evidence type="ECO:0000256" key="1">
    <source>
        <dbReference type="ARBA" id="ARBA00004613"/>
    </source>
</evidence>
<name>A0A8J5Z930_GALPY</name>
<evidence type="ECO:0000256" key="5">
    <source>
        <dbReference type="ARBA" id="ARBA00023157"/>
    </source>
</evidence>
<dbReference type="InterPro" id="IPR036058">
    <property type="entry name" value="Kazal_dom_sf"/>
</dbReference>
<evidence type="ECO:0000256" key="6">
    <source>
        <dbReference type="ARBA" id="ARBA00037771"/>
    </source>
</evidence>
<keyword evidence="2" id="KW-0964">Secreted</keyword>
<dbReference type="PROSITE" id="PS00282">
    <property type="entry name" value="KAZAL_1"/>
    <property type="match status" value="1"/>
</dbReference>
<evidence type="ECO:0000256" key="4">
    <source>
        <dbReference type="ARBA" id="ARBA00022900"/>
    </source>
</evidence>
<dbReference type="PANTHER" id="PTHR47729:SF1">
    <property type="entry name" value="OVOMUCOID-LIKE-RELATED"/>
    <property type="match status" value="1"/>
</dbReference>
<dbReference type="InterPro" id="IPR001239">
    <property type="entry name" value="Prot_inh_Kazal-m"/>
</dbReference>
<comment type="caution">
    <text evidence="9">The sequence shown here is derived from an EMBL/GenBank/DDBJ whole genome shotgun (WGS) entry which is preliminary data.</text>
</comment>
<dbReference type="Gene3D" id="3.30.60.30">
    <property type="match status" value="1"/>
</dbReference>
<reference evidence="9" key="1">
    <citation type="journal article" date="2021" name="Evol. Appl.">
        <title>The genome of the Pyrenean desman and the effects of bottlenecks and inbreeding on the genomic landscape of an endangered species.</title>
        <authorList>
            <person name="Escoda L."/>
            <person name="Castresana J."/>
        </authorList>
    </citation>
    <scope>NUCLEOTIDE SEQUENCE</scope>
    <source>
        <strain evidence="9">IBE-C5619</strain>
    </source>
</reference>
<gene>
    <name evidence="9" type="ORF">J0S82_002793</name>
</gene>
<protein>
    <recommendedName>
        <fullName evidence="7">Double-headed protease inhibitor, submandibular gland</fullName>
    </recommendedName>
</protein>
<dbReference type="SUPFAM" id="SSF100895">
    <property type="entry name" value="Kazal-type serine protease inhibitors"/>
    <property type="match status" value="1"/>
</dbReference>
<dbReference type="Proteomes" id="UP000700334">
    <property type="component" value="Unassembled WGS sequence"/>
</dbReference>
<evidence type="ECO:0000256" key="2">
    <source>
        <dbReference type="ARBA" id="ARBA00022525"/>
    </source>
</evidence>
<accession>A0A8J5Z930</accession>
<keyword evidence="5" id="KW-1015">Disulfide bond</keyword>
<dbReference type="PRINTS" id="PR00290">
    <property type="entry name" value="KAZALINHBTR"/>
</dbReference>
<feature type="non-terminal residue" evidence="9">
    <location>
        <position position="1"/>
    </location>
</feature>
<dbReference type="InterPro" id="IPR051597">
    <property type="entry name" value="Bifunctional_prot_inhibitor"/>
</dbReference>
<dbReference type="PROSITE" id="PS51465">
    <property type="entry name" value="KAZAL_2"/>
    <property type="match status" value="1"/>
</dbReference>
<comment type="subcellular location">
    <subcellularLocation>
        <location evidence="1">Secreted</location>
    </subcellularLocation>
</comment>
<dbReference type="Pfam" id="PF00050">
    <property type="entry name" value="Kazal_1"/>
    <property type="match status" value="1"/>
</dbReference>
<dbReference type="InterPro" id="IPR002350">
    <property type="entry name" value="Kazal_dom"/>
</dbReference>
<feature type="domain" description="Kazal-like" evidence="8">
    <location>
        <begin position="26"/>
        <end position="64"/>
    </location>
</feature>
<evidence type="ECO:0000256" key="3">
    <source>
        <dbReference type="ARBA" id="ARBA00022690"/>
    </source>
</evidence>
<evidence type="ECO:0000313" key="10">
    <source>
        <dbReference type="Proteomes" id="UP000700334"/>
    </source>
</evidence>
<dbReference type="GO" id="GO:0005576">
    <property type="term" value="C:extracellular region"/>
    <property type="evidence" value="ECO:0007669"/>
    <property type="project" value="UniProtKB-SubCell"/>
</dbReference>
<keyword evidence="3" id="KW-0646">Protease inhibitor</keyword>
<evidence type="ECO:0000313" key="9">
    <source>
        <dbReference type="EMBL" id="KAG8504573.1"/>
    </source>
</evidence>
<dbReference type="EMBL" id="JAGFMF010012290">
    <property type="protein sequence ID" value="KAG8504573.1"/>
    <property type="molecule type" value="Genomic_DNA"/>
</dbReference>
<dbReference type="GO" id="GO:0004867">
    <property type="term" value="F:serine-type endopeptidase inhibitor activity"/>
    <property type="evidence" value="ECO:0007669"/>
    <property type="project" value="UniProtKB-KW"/>
</dbReference>
<evidence type="ECO:0000259" key="8">
    <source>
        <dbReference type="PROSITE" id="PS51465"/>
    </source>
</evidence>
<dbReference type="AlphaFoldDB" id="A0A8J5Z930"/>
<dbReference type="PANTHER" id="PTHR47729">
    <property type="entry name" value="SERINE PEPTIDASE INHIBITOR, KAZAL TYPE 2, TANDEM DUPLICATE 1-RELATED"/>
    <property type="match status" value="1"/>
</dbReference>
<comment type="function">
    <text evidence="6">This inhibitor is composed of two homologous actively inhibiting halves: one which inhibits trypsin, the other which inhibits elastase.</text>
</comment>
<sequence>MSKRTVMNACFVPKPDLKDTVSESSMTRQIECTRSSPVCTMEYTPICGSDGVVYSNKCMFCNTV</sequence>
<keyword evidence="10" id="KW-1185">Reference proteome</keyword>
<organism evidence="9 10">
    <name type="scientific">Galemys pyrenaicus</name>
    <name type="common">Iberian desman</name>
    <name type="synonym">Pyrenean desman</name>
    <dbReference type="NCBI Taxonomy" id="202257"/>
    <lineage>
        <taxon>Eukaryota</taxon>
        <taxon>Metazoa</taxon>
        <taxon>Chordata</taxon>
        <taxon>Craniata</taxon>
        <taxon>Vertebrata</taxon>
        <taxon>Euteleostomi</taxon>
        <taxon>Mammalia</taxon>
        <taxon>Eutheria</taxon>
        <taxon>Laurasiatheria</taxon>
        <taxon>Eulipotyphla</taxon>
        <taxon>Talpidae</taxon>
        <taxon>Galemys</taxon>
    </lineage>
</organism>
<dbReference type="OrthoDB" id="126772at2759"/>
<evidence type="ECO:0000256" key="7">
    <source>
        <dbReference type="ARBA" id="ARBA00039837"/>
    </source>
</evidence>
<keyword evidence="4" id="KW-0722">Serine protease inhibitor</keyword>